<protein>
    <recommendedName>
        <fullName evidence="5">TRAF-type domain-containing protein</fullName>
    </recommendedName>
</protein>
<organism evidence="6 7">
    <name type="scientific">Pocillopora meandrina</name>
    <dbReference type="NCBI Taxonomy" id="46732"/>
    <lineage>
        <taxon>Eukaryota</taxon>
        <taxon>Metazoa</taxon>
        <taxon>Cnidaria</taxon>
        <taxon>Anthozoa</taxon>
        <taxon>Hexacorallia</taxon>
        <taxon>Scleractinia</taxon>
        <taxon>Astrocoeniina</taxon>
        <taxon>Pocilloporidae</taxon>
        <taxon>Pocillopora</taxon>
    </lineage>
</organism>
<sequence>MAAERNIPELGGYDFEFISVVLKDFECPVCQLTMKDPIQIGGCGHRLCNICLESLFCLFSDFLFVCCCRQPLSRDKIFPDVAFCRQILDLKVKCSHVGCPWTGELRAVQEHQLECLFEMVECPNEGCEEKVTRRDVNNHKITECVWREVSCEYCRVSFIVKNKQQHHNVCQKFPVQCTNNCGLRNIPREKLLAHLRDRCPLTEIDCKYKNLGCQNAFPRTRTKSHLKSHTGSH</sequence>
<dbReference type="InterPro" id="IPR001293">
    <property type="entry name" value="Znf_TRAF"/>
</dbReference>
<evidence type="ECO:0000313" key="6">
    <source>
        <dbReference type="EMBL" id="CAH3159952.1"/>
    </source>
</evidence>
<dbReference type="EMBL" id="CALNXJ010000073">
    <property type="protein sequence ID" value="CAH3159952.1"/>
    <property type="molecule type" value="Genomic_DNA"/>
</dbReference>
<reference evidence="6 7" key="1">
    <citation type="submission" date="2022-05" db="EMBL/GenBank/DDBJ databases">
        <authorList>
            <consortium name="Genoscope - CEA"/>
            <person name="William W."/>
        </authorList>
    </citation>
    <scope>NUCLEOTIDE SEQUENCE [LARGE SCALE GENOMIC DNA]</scope>
</reference>
<accession>A0AAU9XWK5</accession>
<dbReference type="FunFam" id="3.30.40.10:FF:000121">
    <property type="entry name" value="TNF receptor-associated factor"/>
    <property type="match status" value="1"/>
</dbReference>
<dbReference type="Proteomes" id="UP001159428">
    <property type="component" value="Unassembled WGS sequence"/>
</dbReference>
<keyword evidence="3 4" id="KW-0862">Zinc</keyword>
<dbReference type="SUPFAM" id="SSF49599">
    <property type="entry name" value="TRAF domain-like"/>
    <property type="match status" value="2"/>
</dbReference>
<dbReference type="PANTHER" id="PTHR10131">
    <property type="entry name" value="TNF RECEPTOR ASSOCIATED FACTOR"/>
    <property type="match status" value="1"/>
</dbReference>
<gene>
    <name evidence="6" type="ORF">PMEA_00032209</name>
</gene>
<feature type="zinc finger region" description="TRAF-type" evidence="4">
    <location>
        <begin position="111"/>
        <end position="158"/>
    </location>
</feature>
<dbReference type="PROSITE" id="PS00518">
    <property type="entry name" value="ZF_RING_1"/>
    <property type="match status" value="1"/>
</dbReference>
<keyword evidence="7" id="KW-1185">Reference proteome</keyword>
<dbReference type="GO" id="GO:0043122">
    <property type="term" value="P:regulation of canonical NF-kappaB signal transduction"/>
    <property type="evidence" value="ECO:0007669"/>
    <property type="project" value="TreeGrafter"/>
</dbReference>
<dbReference type="PROSITE" id="PS50145">
    <property type="entry name" value="ZF_TRAF"/>
    <property type="match status" value="2"/>
</dbReference>
<dbReference type="Pfam" id="PF02176">
    <property type="entry name" value="zf-TRAF"/>
    <property type="match status" value="1"/>
</dbReference>
<feature type="zinc finger region" description="TRAF-type" evidence="4">
    <location>
        <begin position="166"/>
        <end position="219"/>
    </location>
</feature>
<dbReference type="SUPFAM" id="SSF57850">
    <property type="entry name" value="RING/U-box"/>
    <property type="match status" value="1"/>
</dbReference>
<evidence type="ECO:0000256" key="4">
    <source>
        <dbReference type="PROSITE-ProRule" id="PRU00207"/>
    </source>
</evidence>
<evidence type="ECO:0000259" key="5">
    <source>
        <dbReference type="PROSITE" id="PS50145"/>
    </source>
</evidence>
<comment type="caution">
    <text evidence="6">The sequence shown here is derived from an EMBL/GenBank/DDBJ whole genome shotgun (WGS) entry which is preliminary data.</text>
</comment>
<dbReference type="InterPro" id="IPR013083">
    <property type="entry name" value="Znf_RING/FYVE/PHD"/>
</dbReference>
<dbReference type="PANTHER" id="PTHR10131:SF94">
    <property type="entry name" value="TNF RECEPTOR-ASSOCIATED FACTOR 4"/>
    <property type="match status" value="1"/>
</dbReference>
<name>A0AAU9XWK5_9CNID</name>
<dbReference type="Gene3D" id="3.30.40.10">
    <property type="entry name" value="Zinc/RING finger domain, C3HC4 (zinc finger)"/>
    <property type="match status" value="3"/>
</dbReference>
<keyword evidence="2 4" id="KW-0863">Zinc-finger</keyword>
<feature type="domain" description="TRAF-type" evidence="5">
    <location>
        <begin position="166"/>
        <end position="219"/>
    </location>
</feature>
<dbReference type="AlphaFoldDB" id="A0AAU9XWK5"/>
<keyword evidence="1 4" id="KW-0479">Metal-binding</keyword>
<proteinExistence type="predicted"/>
<evidence type="ECO:0000313" key="7">
    <source>
        <dbReference type="Proteomes" id="UP001159428"/>
    </source>
</evidence>
<dbReference type="InterPro" id="IPR017907">
    <property type="entry name" value="Znf_RING_CS"/>
</dbReference>
<dbReference type="GO" id="GO:0008270">
    <property type="term" value="F:zinc ion binding"/>
    <property type="evidence" value="ECO:0007669"/>
    <property type="project" value="UniProtKB-KW"/>
</dbReference>
<feature type="domain" description="TRAF-type" evidence="5">
    <location>
        <begin position="111"/>
        <end position="158"/>
    </location>
</feature>
<evidence type="ECO:0000256" key="1">
    <source>
        <dbReference type="ARBA" id="ARBA00022723"/>
    </source>
</evidence>
<evidence type="ECO:0000256" key="3">
    <source>
        <dbReference type="ARBA" id="ARBA00022833"/>
    </source>
</evidence>
<evidence type="ECO:0000256" key="2">
    <source>
        <dbReference type="ARBA" id="ARBA00022771"/>
    </source>
</evidence>